<accession>T2JJU4</accession>
<evidence type="ECO:0000256" key="6">
    <source>
        <dbReference type="ARBA" id="ARBA00037281"/>
    </source>
</evidence>
<protein>
    <recommendedName>
        <fullName evidence="9">4,4'-diaponeurosporenoate glycosyltransferase</fullName>
    </recommendedName>
</protein>
<evidence type="ECO:0000256" key="5">
    <source>
        <dbReference type="ARBA" id="ARBA00023136"/>
    </source>
</evidence>
<evidence type="ECO:0000259" key="10">
    <source>
        <dbReference type="Pfam" id="PF00535"/>
    </source>
</evidence>
<feature type="domain" description="Glycosyltransferase 2-like" evidence="10">
    <location>
        <begin position="10"/>
        <end position="145"/>
    </location>
</feature>
<evidence type="ECO:0000313" key="11">
    <source>
        <dbReference type="EMBL" id="CCQ65329.1"/>
    </source>
</evidence>
<comment type="pathway">
    <text evidence="7">Carotenoid biosynthesis; staphyloxanthin biosynthesis; staphyloxanthin from farnesyl diphosphate: step 4/5.</text>
</comment>
<evidence type="ECO:0000256" key="7">
    <source>
        <dbReference type="ARBA" id="ARBA00037904"/>
    </source>
</evidence>
<dbReference type="PANTHER" id="PTHR43646">
    <property type="entry name" value="GLYCOSYLTRANSFERASE"/>
    <property type="match status" value="1"/>
</dbReference>
<keyword evidence="4" id="KW-0808">Transferase</keyword>
<gene>
    <name evidence="11" type="ORF">CWATWH0402_549</name>
</gene>
<dbReference type="Gene3D" id="3.90.550.10">
    <property type="entry name" value="Spore Coat Polysaccharide Biosynthesis Protein SpsA, Chain A"/>
    <property type="match status" value="1"/>
</dbReference>
<name>T2JJU4_CROWT</name>
<keyword evidence="3" id="KW-0328">Glycosyltransferase</keyword>
<dbReference type="GO" id="GO:0005886">
    <property type="term" value="C:plasma membrane"/>
    <property type="evidence" value="ECO:0007669"/>
    <property type="project" value="UniProtKB-SubCell"/>
</dbReference>
<dbReference type="AlphaFoldDB" id="T2JJU4"/>
<keyword evidence="2" id="KW-1003">Cell membrane</keyword>
<comment type="subcellular location">
    <subcellularLocation>
        <location evidence="1">Cell membrane</location>
    </subcellularLocation>
</comment>
<dbReference type="RefSeq" id="WP_231599090.1">
    <property type="nucleotide sequence ID" value="NZ_CAQN01000156.1"/>
</dbReference>
<dbReference type="InterPro" id="IPR001173">
    <property type="entry name" value="Glyco_trans_2-like"/>
</dbReference>
<dbReference type="Pfam" id="PF00535">
    <property type="entry name" value="Glycos_transf_2"/>
    <property type="match status" value="1"/>
</dbReference>
<dbReference type="InterPro" id="IPR029044">
    <property type="entry name" value="Nucleotide-diphossugar_trans"/>
</dbReference>
<dbReference type="Proteomes" id="UP000018130">
    <property type="component" value="Unassembled WGS sequence"/>
</dbReference>
<reference evidence="11 12" key="1">
    <citation type="submission" date="2013-01" db="EMBL/GenBank/DDBJ databases">
        <authorList>
            <person name="Bench S."/>
        </authorList>
    </citation>
    <scope>NUCLEOTIDE SEQUENCE [LARGE SCALE GENOMIC DNA]</scope>
    <source>
        <strain evidence="11 12">WH 0402</strain>
    </source>
</reference>
<sequence>MIEENQPIISVIIPTLNEVNSIYDTLANIVKQAETSNNIEILVVDGGSNDNTLERVEEFTNDYPNISIQSFTISSLGRAFQMNVGLRHSSGKYLVFCHADTLLPSEWDHKLISILSHKNIKLAYFDLQFNSDHLALKWVAWTVNYIRRSPYGDQVFCVRRDYFKEIGGFDYLSLLEDVTLFENKINYKQCQNISHAIITNARKYSNKNGEYTCLSIFKNVGKKLVNNGR</sequence>
<dbReference type="EMBL" id="CAQN01000156">
    <property type="protein sequence ID" value="CCQ65329.1"/>
    <property type="molecule type" value="Genomic_DNA"/>
</dbReference>
<dbReference type="SUPFAM" id="SSF53448">
    <property type="entry name" value="Nucleotide-diphospho-sugar transferases"/>
    <property type="match status" value="1"/>
</dbReference>
<keyword evidence="5" id="KW-0472">Membrane</keyword>
<reference evidence="11 12" key="2">
    <citation type="submission" date="2013-09" db="EMBL/GenBank/DDBJ databases">
        <title>Whole genome comparison of six Crocosphaera watsonii strains with differing phenotypes.</title>
        <authorList>
            <person name="Bench S.R."/>
            <person name="Heller P."/>
            <person name="Frank I."/>
            <person name="Arciniega M."/>
            <person name="Shilova I.N."/>
            <person name="Zehr J.P."/>
        </authorList>
    </citation>
    <scope>NUCLEOTIDE SEQUENCE [LARGE SCALE GENOMIC DNA]</scope>
    <source>
        <strain evidence="11 12">WH 0402</strain>
    </source>
</reference>
<dbReference type="GO" id="GO:0016757">
    <property type="term" value="F:glycosyltransferase activity"/>
    <property type="evidence" value="ECO:0007669"/>
    <property type="project" value="UniProtKB-KW"/>
</dbReference>
<evidence type="ECO:0000256" key="1">
    <source>
        <dbReference type="ARBA" id="ARBA00004236"/>
    </source>
</evidence>
<proteinExistence type="inferred from homology"/>
<evidence type="ECO:0000256" key="3">
    <source>
        <dbReference type="ARBA" id="ARBA00022676"/>
    </source>
</evidence>
<dbReference type="PANTHER" id="PTHR43646:SF2">
    <property type="entry name" value="GLYCOSYLTRANSFERASE 2-LIKE DOMAIN-CONTAINING PROTEIN"/>
    <property type="match status" value="1"/>
</dbReference>
<evidence type="ECO:0000256" key="8">
    <source>
        <dbReference type="ARBA" id="ARBA00038120"/>
    </source>
</evidence>
<evidence type="ECO:0000256" key="2">
    <source>
        <dbReference type="ARBA" id="ARBA00022475"/>
    </source>
</evidence>
<evidence type="ECO:0000256" key="4">
    <source>
        <dbReference type="ARBA" id="ARBA00022679"/>
    </source>
</evidence>
<comment type="caution">
    <text evidence="11">The sequence shown here is derived from an EMBL/GenBank/DDBJ whole genome shotgun (WGS) entry which is preliminary data.</text>
</comment>
<evidence type="ECO:0000256" key="9">
    <source>
        <dbReference type="ARBA" id="ARBA00040345"/>
    </source>
</evidence>
<organism evidence="11 12">
    <name type="scientific">Crocosphaera watsonii WH 0402</name>
    <dbReference type="NCBI Taxonomy" id="1284629"/>
    <lineage>
        <taxon>Bacteria</taxon>
        <taxon>Bacillati</taxon>
        <taxon>Cyanobacteriota</taxon>
        <taxon>Cyanophyceae</taxon>
        <taxon>Oscillatoriophycideae</taxon>
        <taxon>Chroococcales</taxon>
        <taxon>Aphanothecaceae</taxon>
        <taxon>Crocosphaera</taxon>
    </lineage>
</organism>
<comment type="function">
    <text evidence="6">Catalyzes the glycosylation of 4,4'-diaponeurosporenoate, i.e. the esterification of glucose at the C1'' position with the carboxyl group of 4,4'-diaponeurosporenic acid, to form glycosyl-4,4'-diaponeurosporenoate. This is a step in the biosynthesis of staphyloxanthin, an orange pigment present in most staphylococci strains.</text>
</comment>
<comment type="similarity">
    <text evidence="8">Belongs to the glycosyltransferase 2 family. CrtQ subfamily.</text>
</comment>
<evidence type="ECO:0000313" key="12">
    <source>
        <dbReference type="Proteomes" id="UP000018130"/>
    </source>
</evidence>